<feature type="compositionally biased region" description="Basic residues" evidence="1">
    <location>
        <begin position="71"/>
        <end position="113"/>
    </location>
</feature>
<accession>A0A6J4M128</accession>
<gene>
    <name evidence="2" type="ORF">AVDCRST_MAG16-2053</name>
</gene>
<feature type="compositionally biased region" description="Basic and acidic residues" evidence="1">
    <location>
        <begin position="147"/>
        <end position="164"/>
    </location>
</feature>
<proteinExistence type="predicted"/>
<feature type="compositionally biased region" description="Basic and acidic residues" evidence="1">
    <location>
        <begin position="11"/>
        <end position="28"/>
    </location>
</feature>
<feature type="compositionally biased region" description="Basic and acidic residues" evidence="1">
    <location>
        <begin position="173"/>
        <end position="198"/>
    </location>
</feature>
<feature type="compositionally biased region" description="Basic and acidic residues" evidence="1">
    <location>
        <begin position="114"/>
        <end position="125"/>
    </location>
</feature>
<feature type="non-terminal residue" evidence="2">
    <location>
        <position position="1"/>
    </location>
</feature>
<evidence type="ECO:0000256" key="1">
    <source>
        <dbReference type="SAM" id="MobiDB-lite"/>
    </source>
</evidence>
<name>A0A6J4M128_9ACTN</name>
<feature type="compositionally biased region" description="Low complexity" evidence="1">
    <location>
        <begin position="129"/>
        <end position="146"/>
    </location>
</feature>
<feature type="region of interest" description="Disordered" evidence="1">
    <location>
        <begin position="1"/>
        <end position="244"/>
    </location>
</feature>
<feature type="compositionally biased region" description="Basic residues" evidence="1">
    <location>
        <begin position="29"/>
        <end position="43"/>
    </location>
</feature>
<organism evidence="2">
    <name type="scientific">uncultured Frankineae bacterium</name>
    <dbReference type="NCBI Taxonomy" id="437475"/>
    <lineage>
        <taxon>Bacteria</taxon>
        <taxon>Bacillati</taxon>
        <taxon>Actinomycetota</taxon>
        <taxon>Actinomycetes</taxon>
        <taxon>Frankiales</taxon>
        <taxon>environmental samples</taxon>
    </lineage>
</organism>
<dbReference type="GO" id="GO:0016787">
    <property type="term" value="F:hydrolase activity"/>
    <property type="evidence" value="ECO:0007669"/>
    <property type="project" value="UniProtKB-KW"/>
</dbReference>
<protein>
    <submittedName>
        <fullName evidence="2">ATP synthase alpha chain</fullName>
        <ecNumber evidence="2">3.6.3.14</ecNumber>
    </submittedName>
</protein>
<dbReference type="EMBL" id="CADCUE010000185">
    <property type="protein sequence ID" value="CAA9345991.1"/>
    <property type="molecule type" value="Genomic_DNA"/>
</dbReference>
<dbReference type="AlphaFoldDB" id="A0A6J4M128"/>
<evidence type="ECO:0000313" key="2">
    <source>
        <dbReference type="EMBL" id="CAA9345991.1"/>
    </source>
</evidence>
<reference evidence="2" key="1">
    <citation type="submission" date="2020-02" db="EMBL/GenBank/DDBJ databases">
        <authorList>
            <person name="Meier V. D."/>
        </authorList>
    </citation>
    <scope>NUCLEOTIDE SEQUENCE</scope>
    <source>
        <strain evidence="2">AVDCRST_MAG16</strain>
    </source>
</reference>
<feature type="non-terminal residue" evidence="2">
    <location>
        <position position="272"/>
    </location>
</feature>
<dbReference type="EC" id="3.6.3.14" evidence="2"/>
<keyword evidence="2" id="KW-0378">Hydrolase</keyword>
<sequence>DGAQHPPGGRPVRDRAVRHVVQRRDHPRGGRHRRRGRRRHRPCRGPVLHDGQRAAGVRGRRARSRPEPRHARGRRRHPRRPRRHRGGPGGASHRRHPVGARRGRLPRPRRRPARPADRRQGRDRGGGAAHPRAAGAHRGAAPAGHRAVADRHQGRRRHDGDRPRPAPAHHRRPADGQERGRAGRDHQPARELGDRRPQEAGQVHLRRHRPEGVDDRRDRRSPHGRRGDGVHHRRRRAGLAARRLQVPRALHRLVHRPALDVQRPARPDRVRR</sequence>